<feature type="domain" description="C2H2-type" evidence="8">
    <location>
        <begin position="950"/>
        <end position="970"/>
    </location>
</feature>
<evidence type="ECO:0000256" key="3">
    <source>
        <dbReference type="ARBA" id="ARBA00022737"/>
    </source>
</evidence>
<organism evidence="9 10">
    <name type="scientific">Mya arenaria</name>
    <name type="common">Soft-shell clam</name>
    <dbReference type="NCBI Taxonomy" id="6604"/>
    <lineage>
        <taxon>Eukaryota</taxon>
        <taxon>Metazoa</taxon>
        <taxon>Spiralia</taxon>
        <taxon>Lophotrochozoa</taxon>
        <taxon>Mollusca</taxon>
        <taxon>Bivalvia</taxon>
        <taxon>Autobranchia</taxon>
        <taxon>Heteroconchia</taxon>
        <taxon>Euheterodonta</taxon>
        <taxon>Imparidentia</taxon>
        <taxon>Neoheterodontei</taxon>
        <taxon>Myida</taxon>
        <taxon>Myoidea</taxon>
        <taxon>Myidae</taxon>
        <taxon>Mya</taxon>
    </lineage>
</organism>
<feature type="compositionally biased region" description="Acidic residues" evidence="7">
    <location>
        <begin position="675"/>
        <end position="693"/>
    </location>
</feature>
<feature type="domain" description="C2H2-type" evidence="8">
    <location>
        <begin position="922"/>
        <end position="942"/>
    </location>
</feature>
<feature type="region of interest" description="Disordered" evidence="7">
    <location>
        <begin position="327"/>
        <end position="463"/>
    </location>
</feature>
<feature type="domain" description="C2H2-type" evidence="8">
    <location>
        <begin position="866"/>
        <end position="886"/>
    </location>
</feature>
<dbReference type="PANTHER" id="PTHR24394:SF29">
    <property type="entry name" value="MYONEURIN"/>
    <property type="match status" value="1"/>
</dbReference>
<evidence type="ECO:0000256" key="5">
    <source>
        <dbReference type="ARBA" id="ARBA00022833"/>
    </source>
</evidence>
<feature type="region of interest" description="Disordered" evidence="7">
    <location>
        <begin position="133"/>
        <end position="161"/>
    </location>
</feature>
<evidence type="ECO:0000256" key="1">
    <source>
        <dbReference type="ARBA" id="ARBA00004123"/>
    </source>
</evidence>
<evidence type="ECO:0000259" key="8">
    <source>
        <dbReference type="PROSITE" id="PS00028"/>
    </source>
</evidence>
<dbReference type="PROSITE" id="PS00028">
    <property type="entry name" value="ZINC_FINGER_C2H2_1"/>
    <property type="match status" value="7"/>
</dbReference>
<feature type="region of interest" description="Disordered" evidence="7">
    <location>
        <begin position="761"/>
        <end position="808"/>
    </location>
</feature>
<dbReference type="Proteomes" id="UP001164746">
    <property type="component" value="Chromosome 5"/>
</dbReference>
<comment type="subcellular location">
    <subcellularLocation>
        <location evidence="1">Nucleus</location>
    </subcellularLocation>
</comment>
<dbReference type="EMBL" id="CP111016">
    <property type="protein sequence ID" value="WAR06100.1"/>
    <property type="molecule type" value="Genomic_DNA"/>
</dbReference>
<dbReference type="SUPFAM" id="SSF57667">
    <property type="entry name" value="beta-beta-alpha zinc fingers"/>
    <property type="match status" value="7"/>
</dbReference>
<keyword evidence="4" id="KW-0863">Zinc-finger</keyword>
<dbReference type="InterPro" id="IPR013087">
    <property type="entry name" value="Znf_C2H2_type"/>
</dbReference>
<keyword evidence="10" id="KW-1185">Reference proteome</keyword>
<evidence type="ECO:0000256" key="6">
    <source>
        <dbReference type="ARBA" id="ARBA00023242"/>
    </source>
</evidence>
<evidence type="ECO:0000313" key="10">
    <source>
        <dbReference type="Proteomes" id="UP001164746"/>
    </source>
</evidence>
<keyword evidence="2" id="KW-0479">Metal-binding</keyword>
<dbReference type="SMART" id="SM00355">
    <property type="entry name" value="ZnF_C2H2"/>
    <property type="match status" value="12"/>
</dbReference>
<feature type="compositionally biased region" description="Low complexity" evidence="7">
    <location>
        <begin position="770"/>
        <end position="781"/>
    </location>
</feature>
<evidence type="ECO:0000313" key="9">
    <source>
        <dbReference type="EMBL" id="WAR06100.1"/>
    </source>
</evidence>
<sequence length="1090" mass="122973">MASDDKGPGLKAFMMPVRISQAGAQSSSQAKIAVSPGGTQHIMTTQGLNVPGGGQSNTIIIIPASDQSQGGEHVVQLMAPDSVGEHVQVATTPTATAEVQTLYTTQHSPVKRVVAMTPESRAAALDKIRQANRERLQQGDAKPPSTGRGSTPTHYVKAAKPGGGTQRVIYRIGEGEAASAPSIDPSLLITEDSRKQSKDQRTLTLPPIGMAQCETQNICIEIEVDNELNVGELESCRLKNGKTKFFFKISKQQIHLKATEHFTRQKQKITVTPVPKRKLPSEDFDMYDDLDDYDDDEEIEEKEAKKPAAKKMKLPIKVIKAEKGVFEESGGADNDGGDSVKDKKVVIEPLPYEIKDDGTYEAEEDEAFDDEAGDDDDDFEEEVAEAESKTSKPVTRKGKKMADSTQQTGIVTKRAAPKKTPAKRKGRKALVDEDGNPEVRSLTKAVPKSLAEEDEGEDGTPKRTYFRTNAYAKNDKFLVLREGGKRVFECKECGFKTKYNQSIVDHTRIHTDEKPFECGVCFKRFNNHSNLNAHLSIHYEARPFECDICDYKCKLKSTLNTHRKRHYQPDKVFVCELCGKESTQKTVHERHMQIHSDERNYQCGECGKRFKDKYQVNRHMYIHTGGGKNECYICGEKFARVDYWRKHLASKHGEEVEQIKKRLVRVDEVIKEEQSGESEEDEEEMEEEEEGEYQEMREVQTADGQTNYVISNVEGGGQEIRYLQEEDEQDGQIQVHIVTVDSENPEGQEIGSDVEYEFEISEQPEGEGETGQQQVTTVPEPEGIDNENAHKNSVTIASKKRKVTKYSSTDVNNSLNLSKANYNPVSDGDSSGKNIYECKECHYKSRHNSNMNDHLRTHTGEKPFVCGVCHKSFRAQSNLNQHLTIHYETRAHECSVCGVKVKTKQQLNTHKKIHTHEKNIKCDECDKMFSSQRLLKQHKVSHSDVRPYQCSYCSMSFKISAMLQRHMFIHTGKGKFQCEICKKSFARKESLTNHVGGRKCEQTVLLIEREIIAHEKIDHETYIDENTKVDIQILQNDGSVPLEQMDTWSTVVEEGGDYYLVEKTGEMLRISRDDVEQSHEGARLIVPQNL</sequence>
<feature type="region of interest" description="Disordered" evidence="7">
    <location>
        <begin position="670"/>
        <end position="703"/>
    </location>
</feature>
<keyword evidence="5" id="KW-0862">Zinc</keyword>
<gene>
    <name evidence="9" type="ORF">MAR_021469</name>
</gene>
<feature type="compositionally biased region" description="Basic residues" evidence="7">
    <location>
        <begin position="415"/>
        <end position="428"/>
    </location>
</feature>
<evidence type="ECO:0000256" key="2">
    <source>
        <dbReference type="ARBA" id="ARBA00022723"/>
    </source>
</evidence>
<keyword evidence="3" id="KW-0677">Repeat</keyword>
<name>A0ABY7EAV1_MYAAR</name>
<feature type="domain" description="C2H2-type" evidence="8">
    <location>
        <begin position="631"/>
        <end position="652"/>
    </location>
</feature>
<dbReference type="PANTHER" id="PTHR24394">
    <property type="entry name" value="ZINC FINGER PROTEIN"/>
    <property type="match status" value="1"/>
</dbReference>
<dbReference type="InterPro" id="IPR036236">
    <property type="entry name" value="Znf_C2H2_sf"/>
</dbReference>
<dbReference type="Pfam" id="PF00096">
    <property type="entry name" value="zf-C2H2"/>
    <property type="match status" value="6"/>
</dbReference>
<evidence type="ECO:0000256" key="7">
    <source>
        <dbReference type="SAM" id="MobiDB-lite"/>
    </source>
</evidence>
<evidence type="ECO:0000256" key="4">
    <source>
        <dbReference type="ARBA" id="ARBA00022771"/>
    </source>
</evidence>
<keyword evidence="6" id="KW-0539">Nucleus</keyword>
<feature type="domain" description="C2H2-type" evidence="8">
    <location>
        <begin position="603"/>
        <end position="623"/>
    </location>
</feature>
<accession>A0ABY7EAV1</accession>
<reference evidence="9" key="1">
    <citation type="submission" date="2022-11" db="EMBL/GenBank/DDBJ databases">
        <title>Centuries of genome instability and evolution in soft-shell clam transmissible cancer (bioRxiv).</title>
        <authorList>
            <person name="Hart S.F.M."/>
            <person name="Yonemitsu M.A."/>
            <person name="Giersch R.M."/>
            <person name="Beal B.F."/>
            <person name="Arriagada G."/>
            <person name="Davis B.W."/>
            <person name="Ostrander E.A."/>
            <person name="Goff S.P."/>
            <person name="Metzger M.J."/>
        </authorList>
    </citation>
    <scope>NUCLEOTIDE SEQUENCE</scope>
    <source>
        <strain evidence="9">MELC-2E11</strain>
        <tissue evidence="9">Siphon/mantle</tissue>
    </source>
</reference>
<proteinExistence type="predicted"/>
<protein>
    <submittedName>
        <fullName evidence="9">ZN208-like protein</fullName>
    </submittedName>
</protein>
<feature type="compositionally biased region" description="Acidic residues" evidence="7">
    <location>
        <begin position="359"/>
        <end position="385"/>
    </location>
</feature>
<feature type="domain" description="C2H2-type" evidence="8">
    <location>
        <begin position="518"/>
        <end position="538"/>
    </location>
</feature>
<dbReference type="Gene3D" id="3.30.160.60">
    <property type="entry name" value="Classic Zinc Finger"/>
    <property type="match status" value="11"/>
</dbReference>
<feature type="domain" description="C2H2-type" evidence="8">
    <location>
        <begin position="894"/>
        <end position="916"/>
    </location>
</feature>